<feature type="transmembrane region" description="Helical" evidence="9">
    <location>
        <begin position="309"/>
        <end position="331"/>
    </location>
</feature>
<evidence type="ECO:0000313" key="11">
    <source>
        <dbReference type="EMBL" id="CAE0673569.1"/>
    </source>
</evidence>
<dbReference type="AlphaFoldDB" id="A0A7S3Z6U2"/>
<keyword evidence="3 8" id="KW-0812">Transmembrane</keyword>
<evidence type="ECO:0000256" key="6">
    <source>
        <dbReference type="ARBA" id="ARBA00023136"/>
    </source>
</evidence>
<feature type="transmembrane region" description="Helical" evidence="9">
    <location>
        <begin position="411"/>
        <end position="434"/>
    </location>
</feature>
<protein>
    <recommendedName>
        <fullName evidence="10">Potassium channel domain-containing protein</fullName>
    </recommendedName>
</protein>
<keyword evidence="2 8" id="KW-0813">Transport</keyword>
<sequence length="477" mass="54127">MVSAQVGRSIPQRQDNSLMETYEKDLEAKLPGLNELREELPQMFAAPLIPKCIFIFATCLALSFVYWVISVNCGTKTKQSPPVTKLSATVVLNHVDYAIGTVRLENKEKNSDWDTCQQYFPEISLCYSTIWSQGTCQGSDDEDRGNHVRIEVLTEEEAVVKNANVPLPIFMNTKLPQYYVMRWKRDDRQESLTFRVRFLQDSAEEVAGEVVSNNETKKTTYSHPRSKDTVVLTVVESCIKEYGLDTQDGFQFNSYAPAVAFFLLYMLIGTVFFVKWEGWDEVPAVYFCISTMFTVGYGELAPSDRVSKLFTAILALIGVSFLGITLCTTQIDVTLATVKYQKPRENAKQRMIYGILNWFVVELLNLLFAMAALQELEKFDALDAAYFLVMTSTTEGFGDVAVQTRLGRLAVIFYITVECIALGQLMRIFFTWYVSKRTREMFSVPPKKLRSTCLESPRADQNFASSVNFQNSNSICD</sequence>
<organism evidence="11">
    <name type="scientific">Lotharella globosa</name>
    <dbReference type="NCBI Taxonomy" id="91324"/>
    <lineage>
        <taxon>Eukaryota</taxon>
        <taxon>Sar</taxon>
        <taxon>Rhizaria</taxon>
        <taxon>Cercozoa</taxon>
        <taxon>Chlorarachniophyceae</taxon>
        <taxon>Lotharella</taxon>
    </lineage>
</organism>
<evidence type="ECO:0000256" key="3">
    <source>
        <dbReference type="ARBA" id="ARBA00022692"/>
    </source>
</evidence>
<dbReference type="Pfam" id="PF07885">
    <property type="entry name" value="Ion_trans_2"/>
    <property type="match status" value="2"/>
</dbReference>
<feature type="domain" description="Potassium channel" evidence="10">
    <location>
        <begin position="367"/>
        <end position="433"/>
    </location>
</feature>
<evidence type="ECO:0000256" key="1">
    <source>
        <dbReference type="ARBA" id="ARBA00004141"/>
    </source>
</evidence>
<evidence type="ECO:0000259" key="10">
    <source>
        <dbReference type="Pfam" id="PF07885"/>
    </source>
</evidence>
<dbReference type="GO" id="GO:0015271">
    <property type="term" value="F:outward rectifier potassium channel activity"/>
    <property type="evidence" value="ECO:0007669"/>
    <property type="project" value="TreeGrafter"/>
</dbReference>
<evidence type="ECO:0000256" key="5">
    <source>
        <dbReference type="ARBA" id="ARBA00023065"/>
    </source>
</evidence>
<evidence type="ECO:0000256" key="8">
    <source>
        <dbReference type="RuleBase" id="RU003857"/>
    </source>
</evidence>
<dbReference type="SUPFAM" id="SSF81324">
    <property type="entry name" value="Voltage-gated potassium channels"/>
    <property type="match status" value="2"/>
</dbReference>
<name>A0A7S3Z6U2_9EUKA</name>
<dbReference type="InterPro" id="IPR003280">
    <property type="entry name" value="2pore_dom_K_chnl"/>
</dbReference>
<evidence type="ECO:0000256" key="2">
    <source>
        <dbReference type="ARBA" id="ARBA00022448"/>
    </source>
</evidence>
<gene>
    <name evidence="11" type="ORF">LGLO00237_LOCUS25274</name>
</gene>
<keyword evidence="7 8" id="KW-0407">Ion channel</keyword>
<evidence type="ECO:0000256" key="9">
    <source>
        <dbReference type="SAM" id="Phobius"/>
    </source>
</evidence>
<dbReference type="GO" id="GO:0022841">
    <property type="term" value="F:potassium ion leak channel activity"/>
    <property type="evidence" value="ECO:0007669"/>
    <property type="project" value="TreeGrafter"/>
</dbReference>
<dbReference type="Gene3D" id="1.10.287.70">
    <property type="match status" value="2"/>
</dbReference>
<dbReference type="PRINTS" id="PR01333">
    <property type="entry name" value="2POREKCHANEL"/>
</dbReference>
<feature type="domain" description="Potassium channel" evidence="10">
    <location>
        <begin position="261"/>
        <end position="330"/>
    </location>
</feature>
<dbReference type="GO" id="GO:0030322">
    <property type="term" value="P:stabilization of membrane potential"/>
    <property type="evidence" value="ECO:0007669"/>
    <property type="project" value="TreeGrafter"/>
</dbReference>
<comment type="similarity">
    <text evidence="8">Belongs to the two pore domain potassium channel (TC 1.A.1.8) family.</text>
</comment>
<keyword evidence="6 9" id="KW-0472">Membrane</keyword>
<feature type="transmembrane region" description="Helical" evidence="9">
    <location>
        <begin position="255"/>
        <end position="274"/>
    </location>
</feature>
<accession>A0A7S3Z6U2</accession>
<feature type="transmembrane region" description="Helical" evidence="9">
    <location>
        <begin position="352"/>
        <end position="373"/>
    </location>
</feature>
<dbReference type="InterPro" id="IPR013099">
    <property type="entry name" value="K_chnl_dom"/>
</dbReference>
<proteinExistence type="inferred from homology"/>
<feature type="transmembrane region" description="Helical" evidence="9">
    <location>
        <begin position="48"/>
        <end position="69"/>
    </location>
</feature>
<reference evidence="11" key="1">
    <citation type="submission" date="2021-01" db="EMBL/GenBank/DDBJ databases">
        <authorList>
            <person name="Corre E."/>
            <person name="Pelletier E."/>
            <person name="Niang G."/>
            <person name="Scheremetjew M."/>
            <person name="Finn R."/>
            <person name="Kale V."/>
            <person name="Holt S."/>
            <person name="Cochrane G."/>
            <person name="Meng A."/>
            <person name="Brown T."/>
            <person name="Cohen L."/>
        </authorList>
    </citation>
    <scope>NUCLEOTIDE SEQUENCE</scope>
    <source>
        <strain evidence="11">CCCM811</strain>
    </source>
</reference>
<keyword evidence="4 9" id="KW-1133">Transmembrane helix</keyword>
<comment type="subcellular location">
    <subcellularLocation>
        <location evidence="1">Membrane</location>
        <topology evidence="1">Multi-pass membrane protein</topology>
    </subcellularLocation>
</comment>
<dbReference type="PANTHER" id="PTHR11003">
    <property type="entry name" value="POTASSIUM CHANNEL, SUBFAMILY K"/>
    <property type="match status" value="1"/>
</dbReference>
<evidence type="ECO:0000256" key="4">
    <source>
        <dbReference type="ARBA" id="ARBA00022989"/>
    </source>
</evidence>
<dbReference type="PANTHER" id="PTHR11003:SF291">
    <property type="entry name" value="IP11374P"/>
    <property type="match status" value="1"/>
</dbReference>
<evidence type="ECO:0000256" key="7">
    <source>
        <dbReference type="ARBA" id="ARBA00023303"/>
    </source>
</evidence>
<dbReference type="GO" id="GO:0005886">
    <property type="term" value="C:plasma membrane"/>
    <property type="evidence" value="ECO:0007669"/>
    <property type="project" value="TreeGrafter"/>
</dbReference>
<dbReference type="EMBL" id="HBIV01035383">
    <property type="protein sequence ID" value="CAE0673569.1"/>
    <property type="molecule type" value="Transcribed_RNA"/>
</dbReference>
<keyword evidence="5 8" id="KW-0406">Ion transport</keyword>